<evidence type="ECO:0000313" key="3">
    <source>
        <dbReference type="EMBL" id="PTN09736.1"/>
    </source>
</evidence>
<reference evidence="3 4" key="1">
    <citation type="submission" date="2018-04" db="EMBL/GenBank/DDBJ databases">
        <title>Genomic Encyclopedia of Archaeal and Bacterial Type Strains, Phase II (KMG-II): from individual species to whole genera.</title>
        <authorList>
            <person name="Goeker M."/>
        </authorList>
    </citation>
    <scope>NUCLEOTIDE SEQUENCE [LARGE SCALE GENOMIC DNA]</scope>
    <source>
        <strain evidence="3 4">DSM 28823</strain>
    </source>
</reference>
<organism evidence="3 4">
    <name type="scientific">Mangrovibacterium marinum</name>
    <dbReference type="NCBI Taxonomy" id="1639118"/>
    <lineage>
        <taxon>Bacteria</taxon>
        <taxon>Pseudomonadati</taxon>
        <taxon>Bacteroidota</taxon>
        <taxon>Bacteroidia</taxon>
        <taxon>Marinilabiliales</taxon>
        <taxon>Prolixibacteraceae</taxon>
        <taxon>Mangrovibacterium</taxon>
    </lineage>
</organism>
<evidence type="ECO:0000259" key="2">
    <source>
        <dbReference type="Pfam" id="PF06439"/>
    </source>
</evidence>
<dbReference type="InterPro" id="IPR010496">
    <property type="entry name" value="AL/BT2_dom"/>
</dbReference>
<dbReference type="RefSeq" id="WP_211316028.1">
    <property type="nucleotide sequence ID" value="NZ_OY782574.1"/>
</dbReference>
<dbReference type="Pfam" id="PF06439">
    <property type="entry name" value="3keto-disac_hyd"/>
    <property type="match status" value="1"/>
</dbReference>
<evidence type="ECO:0000313" key="4">
    <source>
        <dbReference type="Proteomes" id="UP000243525"/>
    </source>
</evidence>
<keyword evidence="4" id="KW-1185">Reference proteome</keyword>
<name>A0A2T5C4F3_9BACT</name>
<dbReference type="GO" id="GO:0016787">
    <property type="term" value="F:hydrolase activity"/>
    <property type="evidence" value="ECO:0007669"/>
    <property type="project" value="InterPro"/>
</dbReference>
<protein>
    <submittedName>
        <fullName evidence="3">Uncharacterized protein DUF1080</fullName>
    </submittedName>
</protein>
<feature type="domain" description="3-keto-alpha-glucoside-1,2-lyase/3-keto-2-hydroxy-glucal hydratase" evidence="2">
    <location>
        <begin position="23"/>
        <end position="219"/>
    </location>
</feature>
<sequence length="221" mass="25284">MLRYAFIPGLIMLCLGTLSAQKSKALFNQENLSGWYAFSKEDGKLEHAEDLFRVSDQMIHLYGPKAGYLMSQKSFREFVLKAEFRWNTDTTFSRKSSKKNSGLMYLVPKSAKDTLWPQGIQFQIKEGATGDFILLQHVTLEQNGTRNQPGPSVVVKRTDDAEKEAGQWNQIEIRVENGEIKQLLNGKLVNEGRYPSVTKGRILLQYEGYPIDFRNIEIQKL</sequence>
<accession>A0A2T5C4F3</accession>
<comment type="caution">
    <text evidence="3">The sequence shown here is derived from an EMBL/GenBank/DDBJ whole genome shotgun (WGS) entry which is preliminary data.</text>
</comment>
<evidence type="ECO:0000256" key="1">
    <source>
        <dbReference type="SAM" id="SignalP"/>
    </source>
</evidence>
<dbReference type="Proteomes" id="UP000243525">
    <property type="component" value="Unassembled WGS sequence"/>
</dbReference>
<proteinExistence type="predicted"/>
<gene>
    <name evidence="3" type="ORF">C8N47_10320</name>
</gene>
<dbReference type="EMBL" id="QAAD01000003">
    <property type="protein sequence ID" value="PTN09736.1"/>
    <property type="molecule type" value="Genomic_DNA"/>
</dbReference>
<feature type="signal peptide" evidence="1">
    <location>
        <begin position="1"/>
        <end position="20"/>
    </location>
</feature>
<feature type="chain" id="PRO_5015437898" evidence="1">
    <location>
        <begin position="21"/>
        <end position="221"/>
    </location>
</feature>
<dbReference type="AlphaFoldDB" id="A0A2T5C4F3"/>
<dbReference type="Gene3D" id="2.60.120.560">
    <property type="entry name" value="Exo-inulinase, domain 1"/>
    <property type="match status" value="1"/>
</dbReference>
<keyword evidence="1" id="KW-0732">Signal</keyword>